<protein>
    <submittedName>
        <fullName evidence="2">MazG nucleotide pyrophosphohydrolase</fullName>
    </submittedName>
</protein>
<comment type="caution">
    <text evidence="2">The sequence shown here is derived from an EMBL/GenBank/DDBJ whole genome shotgun (WGS) entry which is preliminary data.</text>
</comment>
<dbReference type="Proteomes" id="UP000034665">
    <property type="component" value="Unassembled WGS sequence"/>
</dbReference>
<accession>A0A0G0QQA1</accession>
<reference evidence="2 3" key="1">
    <citation type="journal article" date="2015" name="Nature">
        <title>rRNA introns, odd ribosomes, and small enigmatic genomes across a large radiation of phyla.</title>
        <authorList>
            <person name="Brown C.T."/>
            <person name="Hug L.A."/>
            <person name="Thomas B.C."/>
            <person name="Sharon I."/>
            <person name="Castelle C.J."/>
            <person name="Singh A."/>
            <person name="Wilkins M.J."/>
            <person name="Williams K.H."/>
            <person name="Banfield J.F."/>
        </authorList>
    </citation>
    <scope>NUCLEOTIDE SEQUENCE [LARGE SCALE GENOMIC DNA]</scope>
</reference>
<dbReference type="STRING" id="1619013.UT41_C0001G0124"/>
<evidence type="ECO:0000259" key="1">
    <source>
        <dbReference type="Pfam" id="PF03819"/>
    </source>
</evidence>
<organism evidence="2 3">
    <name type="scientific">Candidatus Wolfebacteria bacterium GW2011_GWC2_39_22</name>
    <dbReference type="NCBI Taxonomy" id="1619013"/>
    <lineage>
        <taxon>Bacteria</taxon>
        <taxon>Candidatus Wolfeibacteriota</taxon>
    </lineage>
</organism>
<dbReference type="EMBL" id="LBWR01000001">
    <property type="protein sequence ID" value="KKR12580.1"/>
    <property type="molecule type" value="Genomic_DNA"/>
</dbReference>
<name>A0A0G0QQA1_9BACT</name>
<gene>
    <name evidence="2" type="ORF">UT41_C0001G0124</name>
</gene>
<dbReference type="GO" id="GO:0016787">
    <property type="term" value="F:hydrolase activity"/>
    <property type="evidence" value="ECO:0007669"/>
    <property type="project" value="UniProtKB-KW"/>
</dbReference>
<proteinExistence type="predicted"/>
<feature type="domain" description="NTP pyrophosphohydrolase MazG-like" evidence="1">
    <location>
        <begin position="59"/>
        <end position="102"/>
    </location>
</feature>
<sequence>MDLQKLSEEALRIKNLYSEYENKKFGRKWGKEELFIGLVSDIGDLSRLVLAKEGVMQINDLEEKIGHEISDCLWGIIVLAKEYDIDIEKVFLKNMKELEQRMQD</sequence>
<dbReference type="SUPFAM" id="SSF101386">
    <property type="entry name" value="all-alpha NTP pyrophosphatases"/>
    <property type="match status" value="1"/>
</dbReference>
<keyword evidence="2" id="KW-0378">Hydrolase</keyword>
<evidence type="ECO:0000313" key="3">
    <source>
        <dbReference type="Proteomes" id="UP000034665"/>
    </source>
</evidence>
<dbReference type="Pfam" id="PF03819">
    <property type="entry name" value="MazG"/>
    <property type="match status" value="1"/>
</dbReference>
<evidence type="ECO:0000313" key="2">
    <source>
        <dbReference type="EMBL" id="KKR12580.1"/>
    </source>
</evidence>
<dbReference type="Gene3D" id="1.10.287.1080">
    <property type="entry name" value="MazG-like"/>
    <property type="match status" value="1"/>
</dbReference>
<dbReference type="InterPro" id="IPR004518">
    <property type="entry name" value="MazG-like_dom"/>
</dbReference>
<dbReference type="AlphaFoldDB" id="A0A0G0QQA1"/>